<organism evidence="1">
    <name type="scientific">uncultured bacterium</name>
    <name type="common">gcode 4</name>
    <dbReference type="NCBI Taxonomy" id="1234023"/>
    <lineage>
        <taxon>Bacteria</taxon>
        <taxon>environmental samples</taxon>
    </lineage>
</organism>
<sequence>MYFQNKTATITNNSPLIEGTTVPKLIDDKGVGGAILFEIPGGREYDGSGNLISIAYDRRIYSSILPLFEWSELQNFRGKTDSFASNPAIAYRDTSSIPANGFYASLQYLTSPFHIRVAKPLIANTAGGNAFIAQSVGYSVDTVVHNFMNNLQNGNFTTTTVNVDSSYALSSSTRSLENNTQINTLIESGRSAEDANIQKSSLVPSGMILPDVYIANLGELMSKSEKFSDTEAVRVFKNANVTIGGDVNLSGVRTIIIENGNLFINADITYADKDASFAWVVKNGNIVVHHSVNTIAGVYVTLAWSIKSNGTAVPDRLSVDGSLYGDTSDLVSHRSYVRWEMDYTALNVGVVINYSNRAFINPPPFLLRFIEQYTLQKVAK</sequence>
<evidence type="ECO:0000313" key="1">
    <source>
        <dbReference type="EMBL" id="EKD29388.1"/>
    </source>
</evidence>
<dbReference type="EMBL" id="AMFJ01034426">
    <property type="protein sequence ID" value="EKD29388.1"/>
    <property type="molecule type" value="Genomic_DNA"/>
</dbReference>
<accession>K1YAC8</accession>
<dbReference type="AlphaFoldDB" id="K1YAC8"/>
<proteinExistence type="predicted"/>
<protein>
    <submittedName>
        <fullName evidence="1">Uncharacterized protein</fullName>
    </submittedName>
</protein>
<name>K1YAC8_9BACT</name>
<reference evidence="1" key="1">
    <citation type="journal article" date="2012" name="Science">
        <title>Fermentation, hydrogen, and sulfur metabolism in multiple uncultivated bacterial phyla.</title>
        <authorList>
            <person name="Wrighton K.C."/>
            <person name="Thomas B.C."/>
            <person name="Sharon I."/>
            <person name="Miller C.S."/>
            <person name="Castelle C.J."/>
            <person name="VerBerkmoes N.C."/>
            <person name="Wilkins M.J."/>
            <person name="Hettich R.L."/>
            <person name="Lipton M.S."/>
            <person name="Williams K.H."/>
            <person name="Long P.E."/>
            <person name="Banfield J.F."/>
        </authorList>
    </citation>
    <scope>NUCLEOTIDE SEQUENCE [LARGE SCALE GENOMIC DNA]</scope>
</reference>
<comment type="caution">
    <text evidence="1">The sequence shown here is derived from an EMBL/GenBank/DDBJ whole genome shotgun (WGS) entry which is preliminary data.</text>
</comment>
<gene>
    <name evidence="1" type="ORF">ACD_78C00426G0002</name>
</gene>